<dbReference type="SUPFAM" id="SSF49464">
    <property type="entry name" value="Carboxypeptidase regulatory domain-like"/>
    <property type="match status" value="1"/>
</dbReference>
<dbReference type="RefSeq" id="WP_415861442.1">
    <property type="nucleotide sequence ID" value="NZ_CP134536.1"/>
</dbReference>
<feature type="signal peptide" evidence="2">
    <location>
        <begin position="1"/>
        <end position="23"/>
    </location>
</feature>
<dbReference type="Gene3D" id="2.170.130.10">
    <property type="entry name" value="TonB-dependent receptor, plug domain"/>
    <property type="match status" value="1"/>
</dbReference>
<keyword evidence="5" id="KW-1185">Reference proteome</keyword>
<dbReference type="InterPro" id="IPR039426">
    <property type="entry name" value="TonB-dep_rcpt-like"/>
</dbReference>
<keyword evidence="1 2" id="KW-0732">Signal</keyword>
<accession>A0ABY9Y030</accession>
<dbReference type="EMBL" id="CP134536">
    <property type="protein sequence ID" value="WNH11460.1"/>
    <property type="molecule type" value="Genomic_DNA"/>
</dbReference>
<dbReference type="InterPro" id="IPR008969">
    <property type="entry name" value="CarboxyPept-like_regulatory"/>
</dbReference>
<dbReference type="PANTHER" id="PTHR30069:SF29">
    <property type="entry name" value="HEMOGLOBIN AND HEMOGLOBIN-HAPTOGLOBIN-BINDING PROTEIN 1-RELATED"/>
    <property type="match status" value="1"/>
</dbReference>
<dbReference type="PANTHER" id="PTHR30069">
    <property type="entry name" value="TONB-DEPENDENT OUTER MEMBRANE RECEPTOR"/>
    <property type="match status" value="1"/>
</dbReference>
<evidence type="ECO:0000313" key="4">
    <source>
        <dbReference type="EMBL" id="WNH11460.1"/>
    </source>
</evidence>
<feature type="domain" description="TonB-dependent receptor plug" evidence="3">
    <location>
        <begin position="121"/>
        <end position="244"/>
    </location>
</feature>
<dbReference type="Pfam" id="PF13715">
    <property type="entry name" value="CarbopepD_reg_2"/>
    <property type="match status" value="1"/>
</dbReference>
<evidence type="ECO:0000313" key="5">
    <source>
        <dbReference type="Proteomes" id="UP001303407"/>
    </source>
</evidence>
<evidence type="ECO:0000256" key="1">
    <source>
        <dbReference type="ARBA" id="ARBA00022729"/>
    </source>
</evidence>
<dbReference type="Proteomes" id="UP001303407">
    <property type="component" value="Chromosome"/>
</dbReference>
<dbReference type="InterPro" id="IPR012910">
    <property type="entry name" value="Plug_dom"/>
</dbReference>
<sequence length="1101" mass="122367">MKKTITKACVLLLFSLLCLSSFAQNTSGKKNVTGTVVDVSGVPMPGVNVLEKRANNGAVTDFDGKYSVSVNSDSTLIFSFVGMETQEVVVNNQSVINIILHEDIESLGEVVVVGYGTQKREAVTGAISTINPAEVEDLPVGNLGTALAGRVLGVSVSGGQSRPGEGASLTIRQPFGNVAGQITAKDGGNTQPLYVIDGVVQIDPFTGTNDNSLFNSLDASQVESISFLRDGSAAVYGSRASQGVVLVVTKKGKKGPARFSYSGNFSVSDATYHSKMMNASQYGQAFNIMNGAYGNERNETNNDYFFSSEALDHFKTLDYNFLEDAWSTASSKRHNVSLSGGTDDATYYAGISYFEQDTNLAILDYDKWSFRAGSTFKIASGLSADFQVAGLFEERRKTFNKFGSESEDDYIQLQYRTPFLPYYIDGLPTKMRNASGSNQLEYNYAEMLRLGNLNVNKGNNVTINAKLKYDFPFVEGLSTQLSYARTESKNRAKQVGYGYTLTEFNGAGDDEESYIYYESGSGPLGDNTIRKTKTTSRGRRVLIDNDTRWREQLNFQLNYARDFGKHSLSGLFAIEKSESSFDQDRLVFEGNIPEWATGQDWEIGNRDAGNSGTSSSEAGDLGYIARLSYGFDNKYFVDVLYRSDASTKFAPENYWGNFYNVSAGWIVSKENFWSSKTVDYLKIRASAGKVGNDNIKSWLWRQGYSYQASSSNKGPAFGGNDNRTDWWKPSAIANYDAHWGSEFKTNFGVETRLLDNRMSINIEQYYNMGTDLLAPTSNTSFFTIGGTPPTVNYAEADTYGTEISIGWKDVIGKDFNYGITLLTGWSDNKIIKGDFNPESVKPWDIQEGKSTNIGTWGYDNLGMFKTYEEIDNYVSETGVTDIFGYVYDADPTQSDLKPGMLYYRDVRGEWDPETKTFAEADGVITEDDQVQLKKPAKWVPTGFSSIINLSYKNFNLNTVVGVSWGGYRTVNGTATKYMNRDRIYQNWENRPEFWSNMYDLNLNPNGTIPNLAKNNGNINNRTSDFWAVNNFAMNIRNVNLNYSFSKKILDKLKINSLRLNVVAINPFIIVNPYKDWGLGPDGNFNEFPVLKTYSLGLNVGF</sequence>
<dbReference type="InterPro" id="IPR037066">
    <property type="entry name" value="Plug_dom_sf"/>
</dbReference>
<reference evidence="4 5" key="1">
    <citation type="submission" date="2023-09" db="EMBL/GenBank/DDBJ databases">
        <title>Thalassobella suaedae gen. nov., sp. nov., a marine bacterium of the family Flavobacteriaceae isolated from a halophyte Suaeda japonica.</title>
        <authorList>
            <person name="Lee S.Y."/>
            <person name="Hwang C.Y."/>
        </authorList>
    </citation>
    <scope>NUCLEOTIDE SEQUENCE [LARGE SCALE GENOMIC DNA]</scope>
    <source>
        <strain evidence="4 5">HL-DH10</strain>
    </source>
</reference>
<evidence type="ECO:0000256" key="2">
    <source>
        <dbReference type="SAM" id="SignalP"/>
    </source>
</evidence>
<feature type="chain" id="PRO_5046252005" evidence="2">
    <location>
        <begin position="24"/>
        <end position="1101"/>
    </location>
</feature>
<protein>
    <submittedName>
        <fullName evidence="4">SusC/RagA family TonB-linked outer membrane protein</fullName>
    </submittedName>
</protein>
<dbReference type="Pfam" id="PF07715">
    <property type="entry name" value="Plug"/>
    <property type="match status" value="1"/>
</dbReference>
<name>A0ABY9Y030_9FLAO</name>
<dbReference type="InterPro" id="IPR023996">
    <property type="entry name" value="TonB-dep_OMP_SusC/RagA"/>
</dbReference>
<dbReference type="NCBIfam" id="TIGR04056">
    <property type="entry name" value="OMP_RagA_SusC"/>
    <property type="match status" value="1"/>
</dbReference>
<gene>
    <name evidence="4" type="ORF">RHP49_11150</name>
</gene>
<evidence type="ECO:0000259" key="3">
    <source>
        <dbReference type="Pfam" id="PF07715"/>
    </source>
</evidence>
<proteinExistence type="predicted"/>
<organism evidence="4 5">
    <name type="scientific">Thalassobellus suaedae</name>
    <dbReference type="NCBI Taxonomy" id="3074124"/>
    <lineage>
        <taxon>Bacteria</taxon>
        <taxon>Pseudomonadati</taxon>
        <taxon>Bacteroidota</taxon>
        <taxon>Flavobacteriia</taxon>
        <taxon>Flavobacteriales</taxon>
        <taxon>Flavobacteriaceae</taxon>
        <taxon>Thalassobellus</taxon>
    </lineage>
</organism>
<dbReference type="SUPFAM" id="SSF56935">
    <property type="entry name" value="Porins"/>
    <property type="match status" value="1"/>
</dbReference>